<sequence length="215" mass="23432">MAKIFDKGELAALEKKLGYKFRNRELLVRALTHSSASRRENFEQLEFLGDSVIQLIVTVKLYEEGGDEGYMTARRQKLVSHAPLKAASLALGLPDYVVKGVPDIGEKALSSIYESVAGAIFADGGYKSAQKFVAKTLLSAHFLEQENFKGELQEFVQARGEELPQYNTRLCGGTSNKPEFVCDVLVCGKSFSGTGGSKSEAEKRAAKSALQALKS</sequence>
<evidence type="ECO:0000256" key="6">
    <source>
        <dbReference type="ARBA" id="ARBA00022759"/>
    </source>
</evidence>
<dbReference type="EC" id="3.1.26.3" evidence="11"/>
<dbReference type="EMBL" id="DVNE01000046">
    <property type="protein sequence ID" value="HIU61967.1"/>
    <property type="molecule type" value="Genomic_DNA"/>
</dbReference>
<accession>A0A9D1MKJ4</accession>
<dbReference type="InterPro" id="IPR011907">
    <property type="entry name" value="RNase_III"/>
</dbReference>
<dbReference type="CDD" id="cd00593">
    <property type="entry name" value="RIBOc"/>
    <property type="match status" value="1"/>
</dbReference>
<feature type="active site" evidence="11">
    <location>
        <position position="50"/>
    </location>
</feature>
<dbReference type="InterPro" id="IPR014720">
    <property type="entry name" value="dsRBD_dom"/>
</dbReference>
<evidence type="ECO:0000256" key="10">
    <source>
        <dbReference type="ARBA" id="ARBA00049596"/>
    </source>
</evidence>
<keyword evidence="11" id="KW-0698">rRNA processing</keyword>
<dbReference type="HAMAP" id="MF_00104">
    <property type="entry name" value="RNase_III"/>
    <property type="match status" value="1"/>
</dbReference>
<name>A0A9D1MKJ4_9FIRM</name>
<dbReference type="InterPro" id="IPR036389">
    <property type="entry name" value="RNase_III_sf"/>
</dbReference>
<evidence type="ECO:0000256" key="8">
    <source>
        <dbReference type="ARBA" id="ARBA00022842"/>
    </source>
</evidence>
<dbReference type="PANTHER" id="PTHR14950:SF37">
    <property type="entry name" value="ENDORIBONUCLEASE DICER"/>
    <property type="match status" value="1"/>
</dbReference>
<reference evidence="14" key="2">
    <citation type="journal article" date="2021" name="PeerJ">
        <title>Extensive microbial diversity within the chicken gut microbiome revealed by metagenomics and culture.</title>
        <authorList>
            <person name="Gilroy R."/>
            <person name="Ravi A."/>
            <person name="Getino M."/>
            <person name="Pursley I."/>
            <person name="Horton D.L."/>
            <person name="Alikhan N.F."/>
            <person name="Baker D."/>
            <person name="Gharbi K."/>
            <person name="Hall N."/>
            <person name="Watson M."/>
            <person name="Adriaenssens E.M."/>
            <person name="Foster-Nyarko E."/>
            <person name="Jarju S."/>
            <person name="Secka A."/>
            <person name="Antonio M."/>
            <person name="Oren A."/>
            <person name="Chaudhuri R.R."/>
            <person name="La Ragione R."/>
            <person name="Hildebrand F."/>
            <person name="Pallen M.J."/>
        </authorList>
    </citation>
    <scope>NUCLEOTIDE SEQUENCE</scope>
    <source>
        <strain evidence="14">CHK195-12923</strain>
    </source>
</reference>
<dbReference type="Pfam" id="PF14622">
    <property type="entry name" value="Ribonucleas_3_3"/>
    <property type="match status" value="1"/>
</dbReference>
<dbReference type="SMART" id="SM00535">
    <property type="entry name" value="RIBOc"/>
    <property type="match status" value="1"/>
</dbReference>
<evidence type="ECO:0000256" key="9">
    <source>
        <dbReference type="ARBA" id="ARBA00022884"/>
    </source>
</evidence>
<keyword evidence="5 11" id="KW-0479">Metal-binding</keyword>
<dbReference type="GO" id="GO:0046872">
    <property type="term" value="F:metal ion binding"/>
    <property type="evidence" value="ECO:0007669"/>
    <property type="project" value="UniProtKB-KW"/>
</dbReference>
<comment type="caution">
    <text evidence="14">The sequence shown here is derived from an EMBL/GenBank/DDBJ whole genome shotgun (WGS) entry which is preliminary data.</text>
</comment>
<dbReference type="AlphaFoldDB" id="A0A9D1MKJ4"/>
<dbReference type="Pfam" id="PF00035">
    <property type="entry name" value="dsrm"/>
    <property type="match status" value="1"/>
</dbReference>
<comment type="subunit">
    <text evidence="11">Homodimer.</text>
</comment>
<comment type="catalytic activity">
    <reaction evidence="1 11">
        <text>Endonucleolytic cleavage to 5'-phosphomonoester.</text>
        <dbReference type="EC" id="3.1.26.3"/>
    </reaction>
</comment>
<feature type="active site" evidence="11">
    <location>
        <position position="114"/>
    </location>
</feature>
<organism evidence="14 15">
    <name type="scientific">Candidatus Coproplasma excrementigallinarum</name>
    <dbReference type="NCBI Taxonomy" id="2840747"/>
    <lineage>
        <taxon>Bacteria</taxon>
        <taxon>Bacillati</taxon>
        <taxon>Bacillota</taxon>
        <taxon>Clostridia</taxon>
        <taxon>Eubacteriales</taxon>
        <taxon>Candidatus Coproplasma</taxon>
    </lineage>
</organism>
<dbReference type="CDD" id="cd10845">
    <property type="entry name" value="DSRM_RNAse_III_family"/>
    <property type="match status" value="1"/>
</dbReference>
<feature type="binding site" evidence="11">
    <location>
        <position position="46"/>
    </location>
    <ligand>
        <name>Mg(2+)</name>
        <dbReference type="ChEBI" id="CHEBI:18420"/>
    </ligand>
</feature>
<dbReference type="PROSITE" id="PS50142">
    <property type="entry name" value="RNASE_3_2"/>
    <property type="match status" value="1"/>
</dbReference>
<keyword evidence="11" id="KW-0963">Cytoplasm</keyword>
<evidence type="ECO:0000256" key="3">
    <source>
        <dbReference type="ARBA" id="ARBA00022664"/>
    </source>
</evidence>
<dbReference type="SUPFAM" id="SSF69065">
    <property type="entry name" value="RNase III domain-like"/>
    <property type="match status" value="1"/>
</dbReference>
<evidence type="ECO:0000313" key="15">
    <source>
        <dbReference type="Proteomes" id="UP000824110"/>
    </source>
</evidence>
<dbReference type="GO" id="GO:0006364">
    <property type="term" value="P:rRNA processing"/>
    <property type="evidence" value="ECO:0007669"/>
    <property type="project" value="UniProtKB-UniRule"/>
</dbReference>
<evidence type="ECO:0000256" key="4">
    <source>
        <dbReference type="ARBA" id="ARBA00022722"/>
    </source>
</evidence>
<keyword evidence="11" id="KW-0699">rRNA-binding</keyword>
<evidence type="ECO:0000256" key="2">
    <source>
        <dbReference type="ARBA" id="ARBA00010183"/>
    </source>
</evidence>
<keyword evidence="9 11" id="KW-0694">RNA-binding</keyword>
<dbReference type="PROSITE" id="PS50137">
    <property type="entry name" value="DS_RBD"/>
    <property type="match status" value="1"/>
</dbReference>
<dbReference type="GO" id="GO:0004525">
    <property type="term" value="F:ribonuclease III activity"/>
    <property type="evidence" value="ECO:0007669"/>
    <property type="project" value="UniProtKB-UniRule"/>
</dbReference>
<protein>
    <recommendedName>
        <fullName evidence="11">Ribonuclease 3</fullName>
        <ecNumber evidence="11">3.1.26.3</ecNumber>
    </recommendedName>
    <alternativeName>
        <fullName evidence="11">Ribonuclease III</fullName>
        <shortName evidence="11">RNase III</shortName>
    </alternativeName>
</protein>
<keyword evidence="6 11" id="KW-0255">Endonuclease</keyword>
<dbReference type="SMART" id="SM00358">
    <property type="entry name" value="DSRM"/>
    <property type="match status" value="1"/>
</dbReference>
<keyword evidence="3 11" id="KW-0507">mRNA processing</keyword>
<dbReference type="InterPro" id="IPR000999">
    <property type="entry name" value="RNase_III_dom"/>
</dbReference>
<evidence type="ECO:0000259" key="13">
    <source>
        <dbReference type="PROSITE" id="PS50142"/>
    </source>
</evidence>
<dbReference type="Gene3D" id="3.30.160.20">
    <property type="match status" value="1"/>
</dbReference>
<keyword evidence="7 11" id="KW-0378">Hydrolase</keyword>
<keyword evidence="11" id="KW-0819">tRNA processing</keyword>
<feature type="domain" description="DRBM" evidence="12">
    <location>
        <begin position="147"/>
        <end position="215"/>
    </location>
</feature>
<keyword evidence="8 11" id="KW-0460">Magnesium</keyword>
<reference evidence="14" key="1">
    <citation type="submission" date="2020-10" db="EMBL/GenBank/DDBJ databases">
        <authorList>
            <person name="Gilroy R."/>
        </authorList>
    </citation>
    <scope>NUCLEOTIDE SEQUENCE</scope>
    <source>
        <strain evidence="14">CHK195-12923</strain>
    </source>
</reference>
<comment type="subcellular location">
    <subcellularLocation>
        <location evidence="11">Cytoplasm</location>
    </subcellularLocation>
</comment>
<dbReference type="GO" id="GO:0008033">
    <property type="term" value="P:tRNA processing"/>
    <property type="evidence" value="ECO:0007669"/>
    <property type="project" value="UniProtKB-KW"/>
</dbReference>
<feature type="binding site" evidence="11">
    <location>
        <position position="114"/>
    </location>
    <ligand>
        <name>Mg(2+)</name>
        <dbReference type="ChEBI" id="CHEBI:18420"/>
    </ligand>
</feature>
<dbReference type="PANTHER" id="PTHR14950">
    <property type="entry name" value="DICER-RELATED"/>
    <property type="match status" value="1"/>
</dbReference>
<dbReference type="GO" id="GO:0006397">
    <property type="term" value="P:mRNA processing"/>
    <property type="evidence" value="ECO:0007669"/>
    <property type="project" value="UniProtKB-UniRule"/>
</dbReference>
<comment type="function">
    <text evidence="10 11">Digests double-stranded RNA. Involved in the processing of primary rRNA transcript to yield the immediate precursors to the large and small rRNAs (23S and 16S). Processes some mRNAs, and tRNAs when they are encoded in the rRNA operon. Processes pre-crRNA and tracrRNA of type II CRISPR loci if present in the organism.</text>
</comment>
<dbReference type="GO" id="GO:0005737">
    <property type="term" value="C:cytoplasm"/>
    <property type="evidence" value="ECO:0007669"/>
    <property type="project" value="UniProtKB-SubCell"/>
</dbReference>
<evidence type="ECO:0000256" key="5">
    <source>
        <dbReference type="ARBA" id="ARBA00022723"/>
    </source>
</evidence>
<dbReference type="SUPFAM" id="SSF54768">
    <property type="entry name" value="dsRNA-binding domain-like"/>
    <property type="match status" value="1"/>
</dbReference>
<proteinExistence type="inferred from homology"/>
<evidence type="ECO:0000256" key="11">
    <source>
        <dbReference type="HAMAP-Rule" id="MF_00104"/>
    </source>
</evidence>
<evidence type="ECO:0000256" key="1">
    <source>
        <dbReference type="ARBA" id="ARBA00000109"/>
    </source>
</evidence>
<feature type="binding site" evidence="11">
    <location>
        <position position="111"/>
    </location>
    <ligand>
        <name>Mg(2+)</name>
        <dbReference type="ChEBI" id="CHEBI:18420"/>
    </ligand>
</feature>
<evidence type="ECO:0000313" key="14">
    <source>
        <dbReference type="EMBL" id="HIU61967.1"/>
    </source>
</evidence>
<dbReference type="Gene3D" id="1.10.1520.10">
    <property type="entry name" value="Ribonuclease III domain"/>
    <property type="match status" value="1"/>
</dbReference>
<comment type="similarity">
    <text evidence="2">Belongs to the ribonuclease III family.</text>
</comment>
<comment type="cofactor">
    <cofactor evidence="11">
        <name>Mg(2+)</name>
        <dbReference type="ChEBI" id="CHEBI:18420"/>
    </cofactor>
</comment>
<gene>
    <name evidence="11" type="primary">rnc</name>
    <name evidence="14" type="ORF">IAB69_04905</name>
</gene>
<feature type="domain" description="RNase III" evidence="13">
    <location>
        <begin position="10"/>
        <end position="125"/>
    </location>
</feature>
<dbReference type="Proteomes" id="UP000824110">
    <property type="component" value="Unassembled WGS sequence"/>
</dbReference>
<dbReference type="PROSITE" id="PS00517">
    <property type="entry name" value="RNASE_3_1"/>
    <property type="match status" value="1"/>
</dbReference>
<evidence type="ECO:0000256" key="7">
    <source>
        <dbReference type="ARBA" id="ARBA00022801"/>
    </source>
</evidence>
<keyword evidence="4 11" id="KW-0540">Nuclease</keyword>
<evidence type="ECO:0000259" key="12">
    <source>
        <dbReference type="PROSITE" id="PS50137"/>
    </source>
</evidence>
<dbReference type="GO" id="GO:0019843">
    <property type="term" value="F:rRNA binding"/>
    <property type="evidence" value="ECO:0007669"/>
    <property type="project" value="UniProtKB-KW"/>
</dbReference>